<reference evidence="1 2" key="1">
    <citation type="submission" date="2020-09" db="EMBL/GenBank/DDBJ databases">
        <authorList>
            <person name="Yoon J.-W."/>
        </authorList>
    </citation>
    <scope>NUCLEOTIDE SEQUENCE [LARGE SCALE GENOMIC DNA]</scope>
    <source>
        <strain evidence="1 2">KMU-140</strain>
    </source>
</reference>
<proteinExistence type="predicted"/>
<gene>
    <name evidence="1" type="ORF">IB285_00740</name>
</gene>
<organism evidence="1 2">
    <name type="scientific">Erythrobacter rubeus</name>
    <dbReference type="NCBI Taxonomy" id="2760803"/>
    <lineage>
        <taxon>Bacteria</taxon>
        <taxon>Pseudomonadati</taxon>
        <taxon>Pseudomonadota</taxon>
        <taxon>Alphaproteobacteria</taxon>
        <taxon>Sphingomonadales</taxon>
        <taxon>Erythrobacteraceae</taxon>
        <taxon>Erythrobacter/Porphyrobacter group</taxon>
        <taxon>Erythrobacter</taxon>
    </lineage>
</organism>
<protein>
    <submittedName>
        <fullName evidence="1">Uncharacterized protein</fullName>
    </submittedName>
</protein>
<dbReference type="Proteomes" id="UP000635384">
    <property type="component" value="Unassembled WGS sequence"/>
</dbReference>
<sequence length="67" mass="7289">MANFTIHLMGQHQPITIDLPCADIDDLADQSATARYLTGHMAQADGDGVCRRVMIATSRIQCAIETD</sequence>
<dbReference type="EMBL" id="JACXLC010000001">
    <property type="protein sequence ID" value="MBD2840777.1"/>
    <property type="molecule type" value="Genomic_DNA"/>
</dbReference>
<name>A0ABR8KR90_9SPHN</name>
<evidence type="ECO:0000313" key="2">
    <source>
        <dbReference type="Proteomes" id="UP000635384"/>
    </source>
</evidence>
<keyword evidence="2" id="KW-1185">Reference proteome</keyword>
<comment type="caution">
    <text evidence="1">The sequence shown here is derived from an EMBL/GenBank/DDBJ whole genome shotgun (WGS) entry which is preliminary data.</text>
</comment>
<accession>A0ABR8KR90</accession>
<dbReference type="RefSeq" id="WP_190786380.1">
    <property type="nucleotide sequence ID" value="NZ_JACXLC010000001.1"/>
</dbReference>
<evidence type="ECO:0000313" key="1">
    <source>
        <dbReference type="EMBL" id="MBD2840777.1"/>
    </source>
</evidence>